<feature type="compositionally biased region" description="Polar residues" evidence="2">
    <location>
        <begin position="8"/>
        <end position="32"/>
    </location>
</feature>
<evidence type="ECO:0000313" key="5">
    <source>
        <dbReference type="Proteomes" id="UP000233120"/>
    </source>
</evidence>
<dbReference type="PANTHER" id="PTHR14047:SF34">
    <property type="entry name" value="G ANTIGEN FAMILY E MEMBER 3-RELATED"/>
    <property type="match status" value="1"/>
</dbReference>
<feature type="compositionally biased region" description="Polar residues" evidence="2">
    <location>
        <begin position="130"/>
        <end position="141"/>
    </location>
</feature>
<accession>A0A2K6ED61</accession>
<dbReference type="Proteomes" id="UP000233120">
    <property type="component" value="Unassembled WGS sequence"/>
</dbReference>
<reference evidence="4" key="2">
    <citation type="submission" date="2025-09" db="UniProtKB">
        <authorList>
            <consortium name="Ensembl"/>
        </authorList>
    </citation>
    <scope>IDENTIFICATION</scope>
</reference>
<evidence type="ECO:0000256" key="2">
    <source>
        <dbReference type="SAM" id="MobiDB-lite"/>
    </source>
</evidence>
<dbReference type="AlphaFoldDB" id="A0A2K6ED61"/>
<evidence type="ECO:0000313" key="4">
    <source>
        <dbReference type="Ensembl" id="ENSMNEP00000046102.1"/>
    </source>
</evidence>
<name>A0A2K6ED61_MACNE</name>
<sequence>MSEHVRTRSQSSERGNDQESSQPVESVIVQQPTEEKRQEEEAPTEIQGIAPSGEIENEGAPAVQGPDVEAFQQALALLKIEDEPGDGPDVREETLPTFDPTKVLEAVGNMSELVRTRSQSSERGNDKESSQPVGSVIVQQPTEEKRQEEAAPSENQGIAPSGEIENEGAPAVQGPDVEAFQQALALLKIEDEPGDGPDVREGTLPTFDPTKVLEAGDAQR</sequence>
<dbReference type="InterPro" id="IPR031320">
    <property type="entry name" value="GAGE"/>
</dbReference>
<dbReference type="Bgee" id="ENSMNEG00000045510">
    <property type="expression patterns" value="Expressed in skeletal muscle tissue and 1 other cell type or tissue"/>
</dbReference>
<proteinExistence type="inferred from homology"/>
<organism evidence="4 5">
    <name type="scientific">Macaca nemestrina</name>
    <name type="common">Pig-tailed macaque</name>
    <dbReference type="NCBI Taxonomy" id="9545"/>
    <lineage>
        <taxon>Eukaryota</taxon>
        <taxon>Metazoa</taxon>
        <taxon>Chordata</taxon>
        <taxon>Craniata</taxon>
        <taxon>Vertebrata</taxon>
        <taxon>Euteleostomi</taxon>
        <taxon>Mammalia</taxon>
        <taxon>Eutheria</taxon>
        <taxon>Euarchontoglires</taxon>
        <taxon>Primates</taxon>
        <taxon>Haplorrhini</taxon>
        <taxon>Catarrhini</taxon>
        <taxon>Cercopithecidae</taxon>
        <taxon>Cercopithecinae</taxon>
        <taxon>Macaca</taxon>
    </lineage>
</organism>
<protein>
    <recommendedName>
        <fullName evidence="3">GAGE domain-containing protein</fullName>
    </recommendedName>
</protein>
<evidence type="ECO:0000256" key="1">
    <source>
        <dbReference type="ARBA" id="ARBA00007043"/>
    </source>
</evidence>
<feature type="domain" description="GAGE" evidence="3">
    <location>
        <begin position="110"/>
        <end position="220"/>
    </location>
</feature>
<dbReference type="STRING" id="9545.ENSMNEP00000046102"/>
<comment type="similarity">
    <text evidence="1">Belongs to the GAGE family.</text>
</comment>
<dbReference type="InterPro" id="IPR008625">
    <property type="entry name" value="GAGE_fam"/>
</dbReference>
<keyword evidence="5" id="KW-1185">Reference proteome</keyword>
<dbReference type="SMART" id="SM01379">
    <property type="entry name" value="GAGE"/>
    <property type="match status" value="2"/>
</dbReference>
<dbReference type="Ensembl" id="ENSMNET00000070616.1">
    <property type="protein sequence ID" value="ENSMNEP00000046102.1"/>
    <property type="gene ID" value="ENSMNEG00000045510.1"/>
</dbReference>
<dbReference type="PANTHER" id="PTHR14047">
    <property type="entry name" value="P ANTIGEN FAMILY MEMBER 5-RELATED"/>
    <property type="match status" value="1"/>
</dbReference>
<feature type="region of interest" description="Disordered" evidence="2">
    <location>
        <begin position="1"/>
        <end position="220"/>
    </location>
</feature>
<dbReference type="Pfam" id="PF05831">
    <property type="entry name" value="GAGE"/>
    <property type="match status" value="2"/>
</dbReference>
<feature type="domain" description="GAGE" evidence="3">
    <location>
        <begin position="1"/>
        <end position="107"/>
    </location>
</feature>
<evidence type="ECO:0000259" key="3">
    <source>
        <dbReference type="SMART" id="SM01379"/>
    </source>
</evidence>
<dbReference type="GeneTree" id="ENSGT00940000153097"/>
<reference evidence="4" key="1">
    <citation type="submission" date="2025-08" db="UniProtKB">
        <authorList>
            <consortium name="Ensembl"/>
        </authorList>
    </citation>
    <scope>IDENTIFICATION</scope>
</reference>